<feature type="domain" description="Probable ATP-binding protein BrxC alpha-helical" evidence="2">
    <location>
        <begin position="862"/>
        <end position="983"/>
    </location>
</feature>
<dbReference type="Pfam" id="PF25792">
    <property type="entry name" value="BREX_BrxC_helical"/>
    <property type="match status" value="1"/>
</dbReference>
<dbReference type="InterPro" id="IPR058036">
    <property type="entry name" value="BREX_BrxC_4th"/>
</dbReference>
<feature type="domain" description="Probable ATP-binding protein BrxC winged helix-turn-helix" evidence="1">
    <location>
        <begin position="734"/>
        <end position="855"/>
    </location>
</feature>
<dbReference type="InterPro" id="IPR058037">
    <property type="entry name" value="BREX_BrxC_helical"/>
</dbReference>
<keyword evidence="5" id="KW-1185">Reference proteome</keyword>
<dbReference type="OrthoDB" id="3201900at2"/>
<dbReference type="Pfam" id="PF25791">
    <property type="entry name" value="WHD_BREX_BrxC"/>
    <property type="match status" value="1"/>
</dbReference>
<dbReference type="NCBIfam" id="NF033441">
    <property type="entry name" value="BREX_BrxC"/>
    <property type="match status" value="1"/>
</dbReference>
<evidence type="ECO:0000259" key="2">
    <source>
        <dbReference type="Pfam" id="PF25792"/>
    </source>
</evidence>
<proteinExistence type="predicted"/>
<dbReference type="SUPFAM" id="SSF52540">
    <property type="entry name" value="P-loop containing nucleoside triphosphate hydrolases"/>
    <property type="match status" value="1"/>
</dbReference>
<sequence length="1181" mass="137272">MQIRKMFRKRIDRDIPGVVKIGNEGEDIHQELDEYVVTNEIERHMKSFFSAYKKGITGSTDAIGVWISGFFGSGKSHFLKILSYLAKNDIIQGKRAIDYFEDKIQDHTILEDMKRAGEVSKDIILFDIDAKSESDAKHDKNAIVKVMNKAFNEMQGFCGAIPWIADMERLMVENGEYEAFKEIFKDISGKEWVDSREDFYYEEDAIIEALVKTTRMSEEAARNWFERAEQDYTLSIERFADRVRGYIESKGDNHHVLFFIDEIGQYIGEDSRLMLNLQTIVHELGLKCKGKAWVIVTSQEDYDSYMSVKGNDFSKIQGRFDTKLSLSSAFVDEVITKRLLLKNEHAKDELSLLYDKEISSLNNMVSFPDNMAEMKKYSSKQEFIDVYPFIPYQFHLLQRAITEIAHHSSSTKHQSRGERSLLSAFREAAIQYADEKTGSLIPFSAFYGPMIAFLDTSINMVIIRASQNSRLTAYDIEILKLLFLIKYLKEMPATIENIATLMVKHVNDDKLEMKKEIESSLARLLKETLIQKNGEEYDFLTNDEQDVNREIQNMPIDSADVIQKIGEEIFGGIYTERKYRHSPHHHFEFNALIDDRPIGSQAYDIGLRIVTPDYEAAHDIHSSELKAMSMRENNVIVHMPPQTTYLDEMVEVLKIQAYLLRKSGTTLSQTIEDIRTKKAREVDERKERVSTYLKEALQAADIYVNGGQLDVKAKKPLERINEGFKALIHSLYHKLDYISEPTDLKQLQELITQPSDQLSFEGSENQLALNELNSYIDRLSKRNQPPTVKGITAHFKKQPYGWNELDTTALIVKLLKMQEIKLLMNSAYIQPTDKDLFQYVTKRDYIDRVTVQKRERISPILMKNIIDLSREVFGITALPHDEDNLMSRFKELIDREQKKIETLLENYKHHSYPGKDVLEEGQQIFEQLLSIQDTATFYKKARDYRRDLKDYASESQQVKDFFKSQRDIYDKAVKKLTIFESNRTYVHDEQLLDTVSQMEKIVKHATPYSNIQELPALYQTFDDRFIDLLSEECEPVKEKIEEDQQTVMDELNRHPEVKEIFTAHVLDQFMSLKDRLDRVNNFYEALAMEVESDRLKVRLIQDIQRKLIDLHEKKKAVVPDKGVTGPSKPLKPMKRTKTLSKAQIMRGTTRIESREDIDHFLNELRVKLESELDEDTVITLV</sequence>
<name>A0A2U1JYF5_9BACI</name>
<dbReference type="Proteomes" id="UP000245998">
    <property type="component" value="Unassembled WGS sequence"/>
</dbReference>
<dbReference type="InterPro" id="IPR027417">
    <property type="entry name" value="P-loop_NTPase"/>
</dbReference>
<accession>A0A2U1JYF5</accession>
<evidence type="ECO:0000259" key="3">
    <source>
        <dbReference type="Pfam" id="PF25796"/>
    </source>
</evidence>
<reference evidence="4 5" key="1">
    <citation type="submission" date="2018-04" db="EMBL/GenBank/DDBJ databases">
        <title>Camelliibacillus theae gen. nov., sp. nov., isolated from Pu'er tea.</title>
        <authorList>
            <person name="Niu L."/>
        </authorList>
    </citation>
    <scope>NUCLEOTIDE SEQUENCE [LARGE SCALE GENOMIC DNA]</scope>
    <source>
        <strain evidence="4 5">T8</strain>
    </source>
</reference>
<comment type="caution">
    <text evidence="4">The sequence shown here is derived from an EMBL/GenBank/DDBJ whole genome shotgun (WGS) entry which is preliminary data.</text>
</comment>
<protein>
    <submittedName>
        <fullName evidence="4">BREX system P-loop protein BrxC</fullName>
    </submittedName>
</protein>
<dbReference type="RefSeq" id="WP_116555157.1">
    <property type="nucleotide sequence ID" value="NZ_QCZG01000025.1"/>
</dbReference>
<gene>
    <name evidence="4" type="primary">brxC</name>
    <name evidence="4" type="ORF">DCC39_12060</name>
</gene>
<feature type="domain" description="Probable ATP-binding protein BrxC 4th six-stranded beta-sheet" evidence="3">
    <location>
        <begin position="554"/>
        <end position="727"/>
    </location>
</feature>
<dbReference type="Pfam" id="PF25796">
    <property type="entry name" value="BREX_BrxC_4th"/>
    <property type="match status" value="1"/>
</dbReference>
<evidence type="ECO:0000259" key="1">
    <source>
        <dbReference type="Pfam" id="PF25791"/>
    </source>
</evidence>
<evidence type="ECO:0000313" key="4">
    <source>
        <dbReference type="EMBL" id="PWA10015.1"/>
    </source>
</evidence>
<dbReference type="EMBL" id="QCZG01000025">
    <property type="protein sequence ID" value="PWA10015.1"/>
    <property type="molecule type" value="Genomic_DNA"/>
</dbReference>
<evidence type="ECO:0000313" key="5">
    <source>
        <dbReference type="Proteomes" id="UP000245998"/>
    </source>
</evidence>
<dbReference type="InterPro" id="IPR058038">
    <property type="entry name" value="BREX_BrxC_wHTH"/>
</dbReference>
<dbReference type="InterPro" id="IPR047679">
    <property type="entry name" value="BREX_BrxC"/>
</dbReference>
<dbReference type="AlphaFoldDB" id="A0A2U1JYF5"/>
<organism evidence="4 5">
    <name type="scientific">Pueribacillus theae</name>
    <dbReference type="NCBI Taxonomy" id="2171751"/>
    <lineage>
        <taxon>Bacteria</taxon>
        <taxon>Bacillati</taxon>
        <taxon>Bacillota</taxon>
        <taxon>Bacilli</taxon>
        <taxon>Bacillales</taxon>
        <taxon>Bacillaceae</taxon>
        <taxon>Pueribacillus</taxon>
    </lineage>
</organism>